<keyword evidence="2" id="KW-1185">Reference proteome</keyword>
<dbReference type="RefSeq" id="WP_379790191.1">
    <property type="nucleotide sequence ID" value="NZ_JBHSQB010000003.1"/>
</dbReference>
<name>A0ABW1PL95_9FLAO</name>
<accession>A0ABW1PL95</accession>
<evidence type="ECO:0000313" key="1">
    <source>
        <dbReference type="EMBL" id="MFC6095557.1"/>
    </source>
</evidence>
<comment type="caution">
    <text evidence="1">The sequence shown here is derived from an EMBL/GenBank/DDBJ whole genome shotgun (WGS) entry which is preliminary data.</text>
</comment>
<sequence length="70" mass="7780">MVYSEFCQKLKEDSLDRELDMYNYGLSCGLLCCINLNGVRVAFEGHKFTKAEVASFVSKIVSGYCKGAKA</sequence>
<proteinExistence type="predicted"/>
<dbReference type="EMBL" id="JBHSQB010000003">
    <property type="protein sequence ID" value="MFC6095557.1"/>
    <property type="molecule type" value="Genomic_DNA"/>
</dbReference>
<reference evidence="2" key="1">
    <citation type="journal article" date="2019" name="Int. J. Syst. Evol. Microbiol.">
        <title>The Global Catalogue of Microorganisms (GCM) 10K type strain sequencing project: providing services to taxonomists for standard genome sequencing and annotation.</title>
        <authorList>
            <consortium name="The Broad Institute Genomics Platform"/>
            <consortium name="The Broad Institute Genome Sequencing Center for Infectious Disease"/>
            <person name="Wu L."/>
            <person name="Ma J."/>
        </authorList>
    </citation>
    <scope>NUCLEOTIDE SEQUENCE [LARGE SCALE GENOMIC DNA]</scope>
    <source>
        <strain evidence="2">CCUG 49679</strain>
    </source>
</reference>
<dbReference type="Proteomes" id="UP001596287">
    <property type="component" value="Unassembled WGS sequence"/>
</dbReference>
<protein>
    <submittedName>
        <fullName evidence="1">Uncharacterized protein</fullName>
    </submittedName>
</protein>
<organism evidence="1 2">
    <name type="scientific">Flavobacterium qiangtangense</name>
    <dbReference type="NCBI Taxonomy" id="1442595"/>
    <lineage>
        <taxon>Bacteria</taxon>
        <taxon>Pseudomonadati</taxon>
        <taxon>Bacteroidota</taxon>
        <taxon>Flavobacteriia</taxon>
        <taxon>Flavobacteriales</taxon>
        <taxon>Flavobacteriaceae</taxon>
        <taxon>Flavobacterium</taxon>
    </lineage>
</organism>
<evidence type="ECO:0000313" key="2">
    <source>
        <dbReference type="Proteomes" id="UP001596287"/>
    </source>
</evidence>
<gene>
    <name evidence="1" type="ORF">ACFPVY_02775</name>
</gene>